<dbReference type="PANTHER" id="PTHR23282">
    <property type="entry name" value="APICAL ENDOSOMAL GLYCOPROTEIN PRECURSOR"/>
    <property type="match status" value="1"/>
</dbReference>
<dbReference type="GO" id="GO:0016020">
    <property type="term" value="C:membrane"/>
    <property type="evidence" value="ECO:0007669"/>
    <property type="project" value="InterPro"/>
</dbReference>
<feature type="domain" description="MAM" evidence="1">
    <location>
        <begin position="266"/>
        <end position="356"/>
    </location>
</feature>
<evidence type="ECO:0000259" key="1">
    <source>
        <dbReference type="PROSITE" id="PS50060"/>
    </source>
</evidence>
<evidence type="ECO:0000313" key="4">
    <source>
        <dbReference type="Proteomes" id="UP000887568"/>
    </source>
</evidence>
<dbReference type="PANTHER" id="PTHR23282:SF101">
    <property type="entry name" value="MAM DOMAIN-CONTAINING PROTEIN"/>
    <property type="match status" value="1"/>
</dbReference>
<feature type="domain" description="Ig-like" evidence="2">
    <location>
        <begin position="157"/>
        <end position="260"/>
    </location>
</feature>
<dbReference type="CDD" id="cd06263">
    <property type="entry name" value="MAM"/>
    <property type="match status" value="1"/>
</dbReference>
<keyword evidence="4" id="KW-1185">Reference proteome</keyword>
<dbReference type="InterPro" id="IPR000998">
    <property type="entry name" value="MAM_dom"/>
</dbReference>
<dbReference type="AlphaFoldDB" id="A0A914AFN0"/>
<evidence type="ECO:0008006" key="5">
    <source>
        <dbReference type="Google" id="ProtNLM"/>
    </source>
</evidence>
<dbReference type="InterPro" id="IPR013320">
    <property type="entry name" value="ConA-like_dom_sf"/>
</dbReference>
<dbReference type="InterPro" id="IPR007110">
    <property type="entry name" value="Ig-like_dom"/>
</dbReference>
<organism evidence="3 4">
    <name type="scientific">Patiria miniata</name>
    <name type="common">Bat star</name>
    <name type="synonym">Asterina miniata</name>
    <dbReference type="NCBI Taxonomy" id="46514"/>
    <lineage>
        <taxon>Eukaryota</taxon>
        <taxon>Metazoa</taxon>
        <taxon>Echinodermata</taxon>
        <taxon>Eleutherozoa</taxon>
        <taxon>Asterozoa</taxon>
        <taxon>Asteroidea</taxon>
        <taxon>Valvatacea</taxon>
        <taxon>Valvatida</taxon>
        <taxon>Asterinidae</taxon>
        <taxon>Patiria</taxon>
    </lineage>
</organism>
<dbReference type="PROSITE" id="PS50835">
    <property type="entry name" value="IG_LIKE"/>
    <property type="match status" value="1"/>
</dbReference>
<feature type="domain" description="MAM" evidence="1">
    <location>
        <begin position="45"/>
        <end position="114"/>
    </location>
</feature>
<dbReference type="SUPFAM" id="SSF48726">
    <property type="entry name" value="Immunoglobulin"/>
    <property type="match status" value="1"/>
</dbReference>
<evidence type="ECO:0000259" key="2">
    <source>
        <dbReference type="PROSITE" id="PS50835"/>
    </source>
</evidence>
<dbReference type="Gene3D" id="2.60.120.200">
    <property type="match status" value="3"/>
</dbReference>
<sequence length="365" mass="40579">MGNDGPDALFDGPAMWLRFTTDGSVTYSGFSLWAISMPPNASADFNCTFERGFCGWRQSNEDSSNWILQNGQTPSFNPGPLFDTTLGRTLNVYHVPVNQTISEGEIIFTSGHYVRDWIKARSCVRNATSEFQIALEALHGNSFRSYTAIDDINTVIPRMFLFDSTEDFPANDGEAVLIEGEDHAFTCMVPHVNRDVEFVWTLAGQRVKQVSSRSVDTIDGLSASSNIIVSPNGEIPVHGKTLQCEAFDADGELIDNMTVSIAVKGFNCTFEEGLCDWRQSDEDGSNWLLQQGRTPSSNTGPDFDRTLDASGQYVYYEASSGYGDTNAILISPVISPSGEQPYNKWCFSFWYNMYGRDMGKHFNPF</sequence>
<dbReference type="Gene3D" id="2.60.40.10">
    <property type="entry name" value="Immunoglobulins"/>
    <property type="match status" value="1"/>
</dbReference>
<dbReference type="Proteomes" id="UP000887568">
    <property type="component" value="Unplaced"/>
</dbReference>
<dbReference type="InterPro" id="IPR013783">
    <property type="entry name" value="Ig-like_fold"/>
</dbReference>
<dbReference type="InterPro" id="IPR036179">
    <property type="entry name" value="Ig-like_dom_sf"/>
</dbReference>
<proteinExistence type="predicted"/>
<name>A0A914AFN0_PATMI</name>
<dbReference type="PROSITE" id="PS50060">
    <property type="entry name" value="MAM_2"/>
    <property type="match status" value="2"/>
</dbReference>
<dbReference type="OrthoDB" id="6107927at2759"/>
<evidence type="ECO:0000313" key="3">
    <source>
        <dbReference type="EnsemblMetazoa" id="XP_038062533.1"/>
    </source>
</evidence>
<dbReference type="RefSeq" id="XP_038062533.1">
    <property type="nucleotide sequence ID" value="XM_038206605.1"/>
</dbReference>
<dbReference type="GeneID" id="119733024"/>
<reference evidence="3" key="1">
    <citation type="submission" date="2022-11" db="UniProtKB">
        <authorList>
            <consortium name="EnsemblMetazoa"/>
        </authorList>
    </citation>
    <scope>IDENTIFICATION</scope>
</reference>
<dbReference type="InterPro" id="IPR051560">
    <property type="entry name" value="MAM_domain-containing"/>
</dbReference>
<protein>
    <recommendedName>
        <fullName evidence="5">Ig-like domain-containing protein</fullName>
    </recommendedName>
</protein>
<accession>A0A914AFN0</accession>
<dbReference type="Pfam" id="PF00629">
    <property type="entry name" value="MAM"/>
    <property type="match status" value="1"/>
</dbReference>
<dbReference type="SUPFAM" id="SSF49899">
    <property type="entry name" value="Concanavalin A-like lectins/glucanases"/>
    <property type="match status" value="2"/>
</dbReference>
<dbReference type="SMART" id="SM00137">
    <property type="entry name" value="MAM"/>
    <property type="match status" value="1"/>
</dbReference>
<dbReference type="EnsemblMetazoa" id="XM_038206605.1">
    <property type="protein sequence ID" value="XP_038062533.1"/>
    <property type="gene ID" value="LOC119733024"/>
</dbReference>